<name>A0A1E3BI57_ASPCR</name>
<dbReference type="Gene3D" id="3.40.50.300">
    <property type="entry name" value="P-loop containing nucleotide triphosphate hydrolases"/>
    <property type="match status" value="1"/>
</dbReference>
<dbReference type="PANTHER" id="PTHR10039:SF17">
    <property type="entry name" value="FUNGAL STAND N-TERMINAL GOODBYE DOMAIN-CONTAINING PROTEIN-RELATED"/>
    <property type="match status" value="1"/>
</dbReference>
<dbReference type="OrthoDB" id="2913095at2759"/>
<dbReference type="InterPro" id="IPR056884">
    <property type="entry name" value="NPHP3-like_N"/>
</dbReference>
<dbReference type="VEuPathDB" id="FungiDB:SI65_03698"/>
<evidence type="ECO:0000256" key="1">
    <source>
        <dbReference type="ARBA" id="ARBA00022737"/>
    </source>
</evidence>
<comment type="caution">
    <text evidence="4">The sequence shown here is derived from an EMBL/GenBank/DDBJ whole genome shotgun (WGS) entry which is preliminary data.</text>
</comment>
<feature type="domain" description="Fungal STAND N-terminal Goodbye" evidence="2">
    <location>
        <begin position="43"/>
        <end position="145"/>
    </location>
</feature>
<reference evidence="4 5" key="1">
    <citation type="journal article" date="2016" name="BMC Genomics">
        <title>Comparative genomic and transcriptomic analyses of the Fuzhuan brick tea-fermentation fungus Aspergillus cristatus.</title>
        <authorList>
            <person name="Ge Y."/>
            <person name="Wang Y."/>
            <person name="Liu Y."/>
            <person name="Tan Y."/>
            <person name="Ren X."/>
            <person name="Zhang X."/>
            <person name="Hyde K.D."/>
            <person name="Liu Y."/>
            <person name="Liu Z."/>
        </authorList>
    </citation>
    <scope>NUCLEOTIDE SEQUENCE [LARGE SCALE GENOMIC DNA]</scope>
    <source>
        <strain evidence="4 5">GZAAS20.1005</strain>
    </source>
</reference>
<sequence>MAVVVSGNAVPFGTDNTLNKEIAEIWKDMEERMDQLAKMSPGEDYDKNLKSENVLEKLNAVQSGHKKKSEKWARLKNTFNHTLTVISNVGGMIADATSQVFAPAGQCYNALNFVINAYKGYQSIYDALNELFESCVGFIGRLNQYVHAKMSPQLTKLSCDVLRHFVSVCDKALRFRRSPLFKLKTMGKVAFLSQNEFLDLLDEMEKLTRKESLQVAADTLVYASQAADNSQVNRNILEESKAERLEEKKKKKDRRVLLNTLQFDRSAETWDGIEQAPIATWGSTYQRIRQHHVKDTGKWVLENPSYKAWAKKDGDKPILGIVGPAASGKTYLASAIISHLQKEGSGEGINHRHLVAFYYLDKKMANGRISALGKSIIWQFAQSDASYMQSAAWTCENTGHIESKYFLTRLLLDNHKELMKIDATFYIVINKLGDKNGYIYEGVLDFLQKASHSKKGSVRILFTATQETINQLEKNGVSCPTISMKNNREDLQRYIDARMNRIDVLSDTENDQVNEIREKVQYSLQTQTNGNFYLINNLLDEISLLDLETDIYGVLEGAGRSLSQHIDDDIRKLNATRTTKELEEINEVILWVTFARERMTVEKMEAVLQFKNNAASLRPLEERLKKFLLFEIDEGLVSFRSEKILDKIPERARAAEDRQKNGEVVNQGEVDMLWHFLGNVCPPGLVKKLELKQHFEQKLNPRQEQIYQEDENTAHFKLAKICLHALTSPAGDNLRVLRGYAARQMVYHMAQVELSPIDRDLKRQMGPHLVRLFREEPAIDNLFWANKAIPQLPPWMRDNPMVEVICKWLKDTSIKARVPEDTKSWLEELLNDKPHTVKTLNEPSMIRMAHWCLQKKSPAGVALATFDMVSQFLSFFGLLSTPNDEQKGKAPYQNRQVEKWCQDMLQVKERDSLWHCQMGLVLARLPGELREESEARARCHEALRLEKDNWRASFLLATLIDSHEKAREILKKLINRFKNDSNWKEENEESLAQMAYLLGCRYWTEKKFEKAIDWFLTSNKYGLRESSFVLDILLKYQSTEERWDEITVFIEQMHSRSLLTPTVIELATKHEFHAVIFRAVTKTKKFKIFDQVYPNAIKFATKTTDHRVLFELRQSYASALSACPFTQVDQVRCLLEGAARDVPYTNTDMNTTFFIVGYRLGTIYLGKAKLAKEAQNEDEAKQWLDRMTTIIPEQVKEAQMRLPLRLFAARYHHIYGNKEAAWSSAHNTLKMAMELLSDDDSTNDFFAYQKILYAVIPFEDKVNAATALALMKLEAPGGKFAIPCSCRCGHVWQEPGDMWWCMDCINVVLTTECKNAVKEKNVCHANHNHFQIPHWDKEKMDNVPKNQVPWNGEIISMKEWRAKITKTYHLTK</sequence>
<dbReference type="Pfam" id="PF17109">
    <property type="entry name" value="Goodbye"/>
    <property type="match status" value="1"/>
</dbReference>
<dbReference type="PANTHER" id="PTHR10039">
    <property type="entry name" value="AMELOGENIN"/>
    <property type="match status" value="1"/>
</dbReference>
<evidence type="ECO:0000259" key="2">
    <source>
        <dbReference type="Pfam" id="PF17109"/>
    </source>
</evidence>
<dbReference type="SUPFAM" id="SSF52540">
    <property type="entry name" value="P-loop containing nucleoside triphosphate hydrolases"/>
    <property type="match status" value="1"/>
</dbReference>
<evidence type="ECO:0000313" key="5">
    <source>
        <dbReference type="Proteomes" id="UP000094569"/>
    </source>
</evidence>
<keyword evidence="1" id="KW-0677">Repeat</keyword>
<feature type="domain" description="Nephrocystin 3-like N-terminal" evidence="3">
    <location>
        <begin position="295"/>
        <end position="463"/>
    </location>
</feature>
<evidence type="ECO:0000259" key="3">
    <source>
        <dbReference type="Pfam" id="PF24883"/>
    </source>
</evidence>
<gene>
    <name evidence="4" type="ORF">SI65_03698</name>
</gene>
<accession>A0A1E3BI57</accession>
<organism evidence="4 5">
    <name type="scientific">Aspergillus cristatus</name>
    <name type="common">Chinese Fuzhuan brick tea-fermentation fungus</name>
    <name type="synonym">Eurotium cristatum</name>
    <dbReference type="NCBI Taxonomy" id="573508"/>
    <lineage>
        <taxon>Eukaryota</taxon>
        <taxon>Fungi</taxon>
        <taxon>Dikarya</taxon>
        <taxon>Ascomycota</taxon>
        <taxon>Pezizomycotina</taxon>
        <taxon>Eurotiomycetes</taxon>
        <taxon>Eurotiomycetidae</taxon>
        <taxon>Eurotiales</taxon>
        <taxon>Aspergillaceae</taxon>
        <taxon>Aspergillus</taxon>
        <taxon>Aspergillus subgen. Aspergillus</taxon>
    </lineage>
</organism>
<dbReference type="Proteomes" id="UP000094569">
    <property type="component" value="Unassembled WGS sequence"/>
</dbReference>
<proteinExistence type="predicted"/>
<keyword evidence="5" id="KW-1185">Reference proteome</keyword>
<dbReference type="InterPro" id="IPR011990">
    <property type="entry name" value="TPR-like_helical_dom_sf"/>
</dbReference>
<dbReference type="SUPFAM" id="SSF81901">
    <property type="entry name" value="HCP-like"/>
    <property type="match status" value="1"/>
</dbReference>
<dbReference type="EMBL" id="JXNT01000003">
    <property type="protein sequence ID" value="ODM20645.1"/>
    <property type="molecule type" value="Genomic_DNA"/>
</dbReference>
<dbReference type="Pfam" id="PF24883">
    <property type="entry name" value="NPHP3_N"/>
    <property type="match status" value="1"/>
</dbReference>
<dbReference type="Gene3D" id="1.25.40.10">
    <property type="entry name" value="Tetratricopeptide repeat domain"/>
    <property type="match status" value="1"/>
</dbReference>
<dbReference type="InterPro" id="IPR031350">
    <property type="entry name" value="Goodbye_dom"/>
</dbReference>
<evidence type="ECO:0000313" key="4">
    <source>
        <dbReference type="EMBL" id="ODM20645.1"/>
    </source>
</evidence>
<dbReference type="InterPro" id="IPR027417">
    <property type="entry name" value="P-loop_NTPase"/>
</dbReference>
<protein>
    <submittedName>
        <fullName evidence="4">Uncharacterized protein</fullName>
    </submittedName>
</protein>